<dbReference type="OrthoDB" id="9811476at2"/>
<dbReference type="PANTHER" id="PTHR43050">
    <property type="entry name" value="SERINE / THREONINE RACEMASE FAMILY MEMBER"/>
    <property type="match status" value="1"/>
</dbReference>
<name>A0A2S7KB67_9PROT</name>
<dbReference type="GO" id="GO:0003941">
    <property type="term" value="F:L-serine ammonia-lyase activity"/>
    <property type="evidence" value="ECO:0007669"/>
    <property type="project" value="TreeGrafter"/>
</dbReference>
<dbReference type="InterPro" id="IPR001926">
    <property type="entry name" value="TrpB-like_PALP"/>
</dbReference>
<evidence type="ECO:0000313" key="7">
    <source>
        <dbReference type="Proteomes" id="UP000239504"/>
    </source>
</evidence>
<keyword evidence="3" id="KW-0663">Pyridoxal phosphate</keyword>
<dbReference type="GO" id="GO:0030170">
    <property type="term" value="F:pyridoxal phosphate binding"/>
    <property type="evidence" value="ECO:0007669"/>
    <property type="project" value="TreeGrafter"/>
</dbReference>
<protein>
    <submittedName>
        <fullName evidence="6">Pyridoxal-5'-phosphate-dependent protein</fullName>
    </submittedName>
</protein>
<organism evidence="6 7">
    <name type="scientific">Hyphococcus luteus</name>
    <dbReference type="NCBI Taxonomy" id="2058213"/>
    <lineage>
        <taxon>Bacteria</taxon>
        <taxon>Pseudomonadati</taxon>
        <taxon>Pseudomonadota</taxon>
        <taxon>Alphaproteobacteria</taxon>
        <taxon>Parvularculales</taxon>
        <taxon>Parvularculaceae</taxon>
        <taxon>Hyphococcus</taxon>
    </lineage>
</organism>
<proteinExistence type="inferred from homology"/>
<dbReference type="EMBL" id="PJCH01000001">
    <property type="protein sequence ID" value="PQA89764.1"/>
    <property type="molecule type" value="Genomic_DNA"/>
</dbReference>
<dbReference type="InterPro" id="IPR036052">
    <property type="entry name" value="TrpB-like_PALP_sf"/>
</dbReference>
<accession>A0A2S7KB67</accession>
<dbReference type="FunFam" id="3.40.50.1100:FF:000005">
    <property type="entry name" value="Threonine dehydratase catabolic"/>
    <property type="match status" value="1"/>
</dbReference>
<comment type="cofactor">
    <cofactor evidence="1">
        <name>pyridoxal 5'-phosphate</name>
        <dbReference type="ChEBI" id="CHEBI:597326"/>
    </cofactor>
</comment>
<dbReference type="Pfam" id="PF00291">
    <property type="entry name" value="PALP"/>
    <property type="match status" value="1"/>
</dbReference>
<dbReference type="CDD" id="cd01562">
    <property type="entry name" value="Thr-dehyd"/>
    <property type="match status" value="1"/>
</dbReference>
<dbReference type="GO" id="GO:0005524">
    <property type="term" value="F:ATP binding"/>
    <property type="evidence" value="ECO:0007669"/>
    <property type="project" value="TreeGrafter"/>
</dbReference>
<evidence type="ECO:0000256" key="1">
    <source>
        <dbReference type="ARBA" id="ARBA00001933"/>
    </source>
</evidence>
<evidence type="ECO:0000256" key="2">
    <source>
        <dbReference type="ARBA" id="ARBA00010869"/>
    </source>
</evidence>
<comment type="similarity">
    <text evidence="2">Belongs to the serine/threonine dehydratase family.</text>
</comment>
<dbReference type="SUPFAM" id="SSF53686">
    <property type="entry name" value="Tryptophan synthase beta subunit-like PLP-dependent enzymes"/>
    <property type="match status" value="1"/>
</dbReference>
<evidence type="ECO:0000256" key="3">
    <source>
        <dbReference type="ARBA" id="ARBA00022898"/>
    </source>
</evidence>
<dbReference type="PANTHER" id="PTHR43050:SF1">
    <property type="entry name" value="SERINE RACEMASE"/>
    <property type="match status" value="1"/>
</dbReference>
<dbReference type="GO" id="GO:0030378">
    <property type="term" value="F:serine racemase activity"/>
    <property type="evidence" value="ECO:0007669"/>
    <property type="project" value="TreeGrafter"/>
</dbReference>
<evidence type="ECO:0000259" key="5">
    <source>
        <dbReference type="Pfam" id="PF00291"/>
    </source>
</evidence>
<gene>
    <name evidence="6" type="ORF">CW354_00755</name>
</gene>
<evidence type="ECO:0000256" key="4">
    <source>
        <dbReference type="ARBA" id="ARBA00023239"/>
    </source>
</evidence>
<keyword evidence="7" id="KW-1185">Reference proteome</keyword>
<dbReference type="AlphaFoldDB" id="A0A2S7KB67"/>
<feature type="domain" description="Tryptophan synthase beta chain-like PALP" evidence="5">
    <location>
        <begin position="19"/>
        <end position="304"/>
    </location>
</feature>
<dbReference type="GO" id="GO:0000287">
    <property type="term" value="F:magnesium ion binding"/>
    <property type="evidence" value="ECO:0007669"/>
    <property type="project" value="TreeGrafter"/>
</dbReference>
<dbReference type="GO" id="GO:0070179">
    <property type="term" value="P:D-serine biosynthetic process"/>
    <property type="evidence" value="ECO:0007669"/>
    <property type="project" value="TreeGrafter"/>
</dbReference>
<sequence>MVSADGVRAAADRIAGKAVRTPLLENAILNDRAGGRILLKPEMLQHYGSFKFRGAYNLISQLSPEQRKAGVLAWSSGNHAQGVAYAAKLMGVKATILMPEDAPAIKLRNVRALGAEIITYDRYTEDREEVGGKIMAERGLALAPPFDHPHTIEGQGTAALEVYEDAKARGLTLEAFITCCGGGGLTAGSAVILEDVSPGTKVWIAEPEGFDETWASIRDGARCRADVSQHTICDALASPTPGKLTLPIMERLVCGGVALTEDEVRDAMVFAHQTLKLTVEPGGAVALAAILSGKFEAKGKIVALTLSGGNVDAGLFAAVLENRPIPTAR</sequence>
<reference evidence="6 7" key="1">
    <citation type="submission" date="2017-12" db="EMBL/GenBank/DDBJ databases">
        <authorList>
            <person name="Hurst M.R.H."/>
        </authorList>
    </citation>
    <scope>NUCLEOTIDE SEQUENCE [LARGE SCALE GENOMIC DNA]</scope>
    <source>
        <strain evidence="6 7">SY-3-19</strain>
    </source>
</reference>
<dbReference type="Proteomes" id="UP000239504">
    <property type="component" value="Unassembled WGS sequence"/>
</dbReference>
<keyword evidence="4" id="KW-0456">Lyase</keyword>
<dbReference type="Gene3D" id="3.40.50.1100">
    <property type="match status" value="2"/>
</dbReference>
<evidence type="ECO:0000313" key="6">
    <source>
        <dbReference type="EMBL" id="PQA89764.1"/>
    </source>
</evidence>
<dbReference type="GO" id="GO:0018114">
    <property type="term" value="F:threonine racemase activity"/>
    <property type="evidence" value="ECO:0007669"/>
    <property type="project" value="TreeGrafter"/>
</dbReference>
<comment type="caution">
    <text evidence="6">The sequence shown here is derived from an EMBL/GenBank/DDBJ whole genome shotgun (WGS) entry which is preliminary data.</text>
</comment>